<accession>A0A8J3F6Y4</accession>
<dbReference type="InterPro" id="IPR039426">
    <property type="entry name" value="TonB-dep_rcpt-like"/>
</dbReference>
<evidence type="ECO:0000256" key="4">
    <source>
        <dbReference type="ARBA" id="ARBA00022692"/>
    </source>
</evidence>
<dbReference type="Proteomes" id="UP000627205">
    <property type="component" value="Unassembled WGS sequence"/>
</dbReference>
<dbReference type="PROSITE" id="PS52016">
    <property type="entry name" value="TONB_DEPENDENT_REC_3"/>
    <property type="match status" value="1"/>
</dbReference>
<dbReference type="EMBL" id="BMDP01000003">
    <property type="protein sequence ID" value="GGI55021.1"/>
    <property type="molecule type" value="Genomic_DNA"/>
</dbReference>
<keyword evidence="3 8" id="KW-1134">Transmembrane beta strand</keyword>
<evidence type="ECO:0000259" key="9">
    <source>
        <dbReference type="Pfam" id="PF00593"/>
    </source>
</evidence>
<dbReference type="InterPro" id="IPR000531">
    <property type="entry name" value="Beta-barrel_TonB"/>
</dbReference>
<comment type="subcellular location">
    <subcellularLocation>
        <location evidence="1 8">Cell outer membrane</location>
        <topology evidence="1 8">Multi-pass membrane protein</topology>
    </subcellularLocation>
</comment>
<evidence type="ECO:0000256" key="5">
    <source>
        <dbReference type="ARBA" id="ARBA00023077"/>
    </source>
</evidence>
<feature type="domain" description="TonB-dependent receptor-like beta-barrel" evidence="9">
    <location>
        <begin position="17"/>
        <end position="90"/>
    </location>
</feature>
<keyword evidence="6 8" id="KW-0472">Membrane</keyword>
<evidence type="ECO:0000256" key="3">
    <source>
        <dbReference type="ARBA" id="ARBA00022452"/>
    </source>
</evidence>
<keyword evidence="4 8" id="KW-0812">Transmembrane</keyword>
<keyword evidence="11" id="KW-1185">Reference proteome</keyword>
<keyword evidence="5" id="KW-0798">TonB box</keyword>
<evidence type="ECO:0000256" key="1">
    <source>
        <dbReference type="ARBA" id="ARBA00004571"/>
    </source>
</evidence>
<comment type="caution">
    <text evidence="10">The sequence shown here is derived from an EMBL/GenBank/DDBJ whole genome shotgun (WGS) entry which is preliminary data.</text>
</comment>
<dbReference type="SUPFAM" id="SSF56935">
    <property type="entry name" value="Porins"/>
    <property type="match status" value="1"/>
</dbReference>
<sequence>MKVLKAAVTDTATTFNSTTPKHNFNLWTKHTWQDGMFNRWSAGAGLRAISEIYDLTNGIRVSQGGYMLVDAQIAYQFDPKMTISLTATNLFDKKYYEKIGAASFGRQSFYGEPQAFLLSLSRKF</sequence>
<dbReference type="PANTHER" id="PTHR32552">
    <property type="entry name" value="FERRICHROME IRON RECEPTOR-RELATED"/>
    <property type="match status" value="1"/>
</dbReference>
<reference evidence="10" key="1">
    <citation type="journal article" date="2014" name="Int. J. Syst. Evol. Microbiol.">
        <title>Complete genome sequence of Corynebacterium casei LMG S-19264T (=DSM 44701T), isolated from a smear-ripened cheese.</title>
        <authorList>
            <consortium name="US DOE Joint Genome Institute (JGI-PGF)"/>
            <person name="Walter F."/>
            <person name="Albersmeier A."/>
            <person name="Kalinowski J."/>
            <person name="Ruckert C."/>
        </authorList>
    </citation>
    <scope>NUCLEOTIDE SEQUENCE</scope>
    <source>
        <strain evidence="10">CCM 7664</strain>
    </source>
</reference>
<gene>
    <name evidence="10" type="ORF">GCM10011430_21950</name>
</gene>
<comment type="similarity">
    <text evidence="8">Belongs to the TonB-dependent receptor family.</text>
</comment>
<name>A0A8J3F6Y4_9BURK</name>
<keyword evidence="2 8" id="KW-0813">Transport</keyword>
<keyword evidence="7 8" id="KW-0998">Cell outer membrane</keyword>
<evidence type="ECO:0000313" key="10">
    <source>
        <dbReference type="EMBL" id="GGI55021.1"/>
    </source>
</evidence>
<dbReference type="AlphaFoldDB" id="A0A8J3F6Y4"/>
<dbReference type="GO" id="GO:0009279">
    <property type="term" value="C:cell outer membrane"/>
    <property type="evidence" value="ECO:0007669"/>
    <property type="project" value="UniProtKB-SubCell"/>
</dbReference>
<dbReference type="InterPro" id="IPR036942">
    <property type="entry name" value="Beta-barrel_TonB_sf"/>
</dbReference>
<evidence type="ECO:0000256" key="8">
    <source>
        <dbReference type="PROSITE-ProRule" id="PRU01360"/>
    </source>
</evidence>
<evidence type="ECO:0000256" key="6">
    <source>
        <dbReference type="ARBA" id="ARBA00023136"/>
    </source>
</evidence>
<evidence type="ECO:0000256" key="2">
    <source>
        <dbReference type="ARBA" id="ARBA00022448"/>
    </source>
</evidence>
<reference evidence="10" key="2">
    <citation type="submission" date="2020-09" db="EMBL/GenBank/DDBJ databases">
        <authorList>
            <person name="Sun Q."/>
            <person name="Sedlacek I."/>
        </authorList>
    </citation>
    <scope>NUCLEOTIDE SEQUENCE</scope>
    <source>
        <strain evidence="10">CCM 7664</strain>
    </source>
</reference>
<dbReference type="Gene3D" id="2.40.170.20">
    <property type="entry name" value="TonB-dependent receptor, beta-barrel domain"/>
    <property type="match status" value="1"/>
</dbReference>
<protein>
    <recommendedName>
        <fullName evidence="9">TonB-dependent receptor-like beta-barrel domain-containing protein</fullName>
    </recommendedName>
</protein>
<dbReference type="Pfam" id="PF00593">
    <property type="entry name" value="TonB_dep_Rec_b-barrel"/>
    <property type="match status" value="1"/>
</dbReference>
<evidence type="ECO:0000313" key="11">
    <source>
        <dbReference type="Proteomes" id="UP000627205"/>
    </source>
</evidence>
<proteinExistence type="inferred from homology"/>
<organism evidence="10 11">
    <name type="scientific">Oxalicibacterium solurbis</name>
    <dbReference type="NCBI Taxonomy" id="69280"/>
    <lineage>
        <taxon>Bacteria</taxon>
        <taxon>Pseudomonadati</taxon>
        <taxon>Pseudomonadota</taxon>
        <taxon>Betaproteobacteria</taxon>
        <taxon>Burkholderiales</taxon>
        <taxon>Oxalobacteraceae</taxon>
        <taxon>Oxalicibacterium</taxon>
    </lineage>
</organism>
<evidence type="ECO:0000256" key="7">
    <source>
        <dbReference type="ARBA" id="ARBA00023237"/>
    </source>
</evidence>
<dbReference type="GO" id="GO:0015344">
    <property type="term" value="F:siderophore uptake transmembrane transporter activity"/>
    <property type="evidence" value="ECO:0007669"/>
    <property type="project" value="TreeGrafter"/>
</dbReference>
<dbReference type="PANTHER" id="PTHR32552:SF74">
    <property type="entry name" value="HYDROXAMATE SIDEROPHORE RECEPTOR FHUE"/>
    <property type="match status" value="1"/>
</dbReference>